<gene>
    <name evidence="6" type="primary">oppA</name>
    <name evidence="6" type="ORF">SHELI_v1c05100</name>
</gene>
<proteinExistence type="inferred from homology"/>
<comment type="subcellular location">
    <subcellularLocation>
        <location evidence="1">Cell envelope</location>
    </subcellularLocation>
</comment>
<dbReference type="Gene3D" id="3.40.190.10">
    <property type="entry name" value="Periplasmic binding protein-like II"/>
    <property type="match status" value="1"/>
</dbReference>
<evidence type="ECO:0000256" key="2">
    <source>
        <dbReference type="ARBA" id="ARBA00005695"/>
    </source>
</evidence>
<dbReference type="OrthoDB" id="9801912at2"/>
<dbReference type="Proteomes" id="UP000094378">
    <property type="component" value="Chromosome"/>
</dbReference>
<dbReference type="SUPFAM" id="SSF53850">
    <property type="entry name" value="Periplasmic binding protein-like II"/>
    <property type="match status" value="1"/>
</dbReference>
<comment type="similarity">
    <text evidence="2">Belongs to the bacterial solute-binding protein 5 family.</text>
</comment>
<evidence type="ECO:0000256" key="3">
    <source>
        <dbReference type="ARBA" id="ARBA00022448"/>
    </source>
</evidence>
<evidence type="ECO:0000259" key="5">
    <source>
        <dbReference type="Pfam" id="PF00496"/>
    </source>
</evidence>
<dbReference type="Gene3D" id="3.90.76.10">
    <property type="entry name" value="Dipeptide-binding Protein, Domain 1"/>
    <property type="match status" value="1"/>
</dbReference>
<accession>A0A1B3SKJ4</accession>
<dbReference type="GO" id="GO:0015833">
    <property type="term" value="P:peptide transport"/>
    <property type="evidence" value="ECO:0007669"/>
    <property type="project" value="TreeGrafter"/>
</dbReference>
<keyword evidence="3" id="KW-0813">Transport</keyword>
<evidence type="ECO:0000256" key="4">
    <source>
        <dbReference type="ARBA" id="ARBA00022729"/>
    </source>
</evidence>
<evidence type="ECO:0000313" key="7">
    <source>
        <dbReference type="Proteomes" id="UP000094378"/>
    </source>
</evidence>
<dbReference type="AlphaFoldDB" id="A0A1B3SKJ4"/>
<dbReference type="Gene3D" id="3.10.105.10">
    <property type="entry name" value="Dipeptide-binding Protein, Domain 3"/>
    <property type="match status" value="1"/>
</dbReference>
<dbReference type="Pfam" id="PF00496">
    <property type="entry name" value="SBP_bac_5"/>
    <property type="match status" value="1"/>
</dbReference>
<dbReference type="PANTHER" id="PTHR30290">
    <property type="entry name" value="PERIPLASMIC BINDING COMPONENT OF ABC TRANSPORTER"/>
    <property type="match status" value="1"/>
</dbReference>
<organism evidence="6 7">
    <name type="scientific">Spiroplasma helicoides</name>
    <dbReference type="NCBI Taxonomy" id="216938"/>
    <lineage>
        <taxon>Bacteria</taxon>
        <taxon>Bacillati</taxon>
        <taxon>Mycoplasmatota</taxon>
        <taxon>Mollicutes</taxon>
        <taxon>Entomoplasmatales</taxon>
        <taxon>Spiroplasmataceae</taxon>
        <taxon>Spiroplasma</taxon>
    </lineage>
</organism>
<sequence>MSNKLKKLLSLKIGFAATLVVSSFSISCGFSIDKILNREWNSKTYVATYQYAVTSWNTAYTFQATNYNILANTNANPLGVDEYGRTFGDIFESGKKDSTYVGEHNEDFTEWTYQIRDEAKWSSWDGTNVFSITTDDFDTTAEFVMRSSITNSEITNLWNTFIKGAEGLNKYLIDNENASWSDAKNNNHDFGLILDKSSKTVKFKLRKSVPYFESLLCFGAFAPIHLDSRKNMANITNFKEAYYSGAFLPKEIKNQDEMILEKSQSYWFKDMVSIDKIKYLYIISKPTPSTERELFEAGNSSGFVINNKDDQGWNRYIGSDINKPTFDHTYDTPTIDSVASSALYFNLYNSTIDDSDNIEKQRAIKASKLLQNKYARAWISTKIDRSVFLKYYTDKFDNNQPTSQMIRNTYTAAKVGVDKNNKDYTKYIEDEVKNIVGTEKANEVDLSAGVDAYKDKTQLYTDKTDQQILSDLKKYMVQEKIINSENEKFNLQVLLNPEDIATLNPRAINMYDRFNEIDGNPIQIKVKENVTTADEYLSLWTQGKFDLCNGNWWPDYADPATFLNTLTINGDASTRTGTAKLFQYNTKDNHYYVKDFLKTSISDDFARKYEKYNNEIIKADQTQVDLKNRYTEFAKQEASYLYKDFLALPFYIKAAPKSYYIGYVIPYTASYAFTYGVSGLKDFSKVLSNKLVSYEESETQRQRVEDYKKLILNDKNMKKEDSEDRNYILFK</sequence>
<dbReference type="GO" id="GO:0030313">
    <property type="term" value="C:cell envelope"/>
    <property type="evidence" value="ECO:0007669"/>
    <property type="project" value="UniProtKB-SubCell"/>
</dbReference>
<dbReference type="InterPro" id="IPR000914">
    <property type="entry name" value="SBP_5_dom"/>
</dbReference>
<keyword evidence="4" id="KW-0732">Signal</keyword>
<dbReference type="STRING" id="216938.SHELI_v1c05100"/>
<dbReference type="PANTHER" id="PTHR30290:SF10">
    <property type="entry name" value="PERIPLASMIC OLIGOPEPTIDE-BINDING PROTEIN-RELATED"/>
    <property type="match status" value="1"/>
</dbReference>
<dbReference type="KEGG" id="shj:SHELI_v1c05100"/>
<dbReference type="PROSITE" id="PS51257">
    <property type="entry name" value="PROKAR_LIPOPROTEIN"/>
    <property type="match status" value="1"/>
</dbReference>
<name>A0A1B3SKJ4_9MOLU</name>
<evidence type="ECO:0000313" key="6">
    <source>
        <dbReference type="EMBL" id="AOG60461.1"/>
    </source>
</evidence>
<evidence type="ECO:0000256" key="1">
    <source>
        <dbReference type="ARBA" id="ARBA00004196"/>
    </source>
</evidence>
<dbReference type="GO" id="GO:1904680">
    <property type="term" value="F:peptide transmembrane transporter activity"/>
    <property type="evidence" value="ECO:0007669"/>
    <property type="project" value="TreeGrafter"/>
</dbReference>
<feature type="domain" description="Solute-binding protein family 5" evidence="5">
    <location>
        <begin position="103"/>
        <end position="571"/>
    </location>
</feature>
<dbReference type="InterPro" id="IPR039424">
    <property type="entry name" value="SBP_5"/>
</dbReference>
<dbReference type="EMBL" id="CP017015">
    <property type="protein sequence ID" value="AOG60461.1"/>
    <property type="molecule type" value="Genomic_DNA"/>
</dbReference>
<reference evidence="6 7" key="1">
    <citation type="submission" date="2016-08" db="EMBL/GenBank/DDBJ databases">
        <title>Complete genome sequence of Spiroplasma helicoides TABS-2 (DSM 22551).</title>
        <authorList>
            <person name="Shen W.-Y."/>
            <person name="Lo W.-S."/>
            <person name="Lai Y.-C."/>
            <person name="Kuo C.-H."/>
        </authorList>
    </citation>
    <scope>NUCLEOTIDE SEQUENCE [LARGE SCALE GENOMIC DNA]</scope>
    <source>
        <strain evidence="6 7">TABS-2</strain>
    </source>
</reference>
<dbReference type="RefSeq" id="WP_069116418.1">
    <property type="nucleotide sequence ID" value="NZ_CP017015.1"/>
</dbReference>
<protein>
    <submittedName>
        <fullName evidence="6">Oligopeptide ABC transporter substrate-binding protein</fullName>
    </submittedName>
</protein>
<keyword evidence="7" id="KW-1185">Reference proteome</keyword>